<organism evidence="4 5">
    <name type="scientific">Halomonas heilongjiangensis</name>
    <dbReference type="NCBI Taxonomy" id="1387883"/>
    <lineage>
        <taxon>Bacteria</taxon>
        <taxon>Pseudomonadati</taxon>
        <taxon>Pseudomonadota</taxon>
        <taxon>Gammaproteobacteria</taxon>
        <taxon>Oceanospirillales</taxon>
        <taxon>Halomonadaceae</taxon>
        <taxon>Halomonas</taxon>
    </lineage>
</organism>
<dbReference type="InterPro" id="IPR050748">
    <property type="entry name" value="Glycosyltrans_8_dom-fam"/>
</dbReference>
<dbReference type="GO" id="GO:0016757">
    <property type="term" value="F:glycosyltransferase activity"/>
    <property type="evidence" value="ECO:0007669"/>
    <property type="project" value="UniProtKB-KW"/>
</dbReference>
<dbReference type="Pfam" id="PF01501">
    <property type="entry name" value="Glyco_transf_8"/>
    <property type="match status" value="1"/>
</dbReference>
<dbReference type="GO" id="GO:0046872">
    <property type="term" value="F:metal ion binding"/>
    <property type="evidence" value="ECO:0007669"/>
    <property type="project" value="UniProtKB-KW"/>
</dbReference>
<evidence type="ECO:0000256" key="3">
    <source>
        <dbReference type="ARBA" id="ARBA00022723"/>
    </source>
</evidence>
<dbReference type="Gene3D" id="3.90.550.10">
    <property type="entry name" value="Spore Coat Polysaccharide Biosynthesis Protein SpsA, Chain A"/>
    <property type="match status" value="1"/>
</dbReference>
<sequence>MIDVVLCADANYARYGAAVMASAMAHARFPGRLRFHLLTPGLSEDVQCRLHAMVEASGSSINIMTAEPELPDGMALGRFGVSSLLPLYMHHYLPADCERVIYLDCDVVVLKDLAELWDTPLAGHTLAAAMDLCNPSNLHSRREPEHYFNTGVLLVDLPRWRAERVGESALACLKEEGASFKYPDQDALNHVLAGNWRRLSPAWNFQPTAYAAVEKRYPHLQPFRAELQAAIRSPGIVHFIGSTKPWHPACVHPLQGLFLHFSRSTPWPINDRELKSALPLTKRIRLAMKQPRIRRRRTLTEYRKVG</sequence>
<keyword evidence="2" id="KW-0808">Transferase</keyword>
<dbReference type="EMBL" id="PNRE01000049">
    <property type="protein sequence ID" value="PMR69367.1"/>
    <property type="molecule type" value="Genomic_DNA"/>
</dbReference>
<dbReference type="SUPFAM" id="SSF53448">
    <property type="entry name" value="Nucleotide-diphospho-sugar transferases"/>
    <property type="match status" value="1"/>
</dbReference>
<evidence type="ECO:0000256" key="2">
    <source>
        <dbReference type="ARBA" id="ARBA00022679"/>
    </source>
</evidence>
<reference evidence="4 5" key="1">
    <citation type="submission" date="2018-01" db="EMBL/GenBank/DDBJ databases">
        <title>Halomonas endophytica sp. nov., isolated from storage liquid in the stems of Populus euphratica.</title>
        <authorList>
            <person name="Chen C."/>
        </authorList>
    </citation>
    <scope>NUCLEOTIDE SEQUENCE [LARGE SCALE GENOMIC DNA]</scope>
    <source>
        <strain evidence="4 5">DSM 26881</strain>
    </source>
</reference>
<dbReference type="AlphaFoldDB" id="A0A2N7TME8"/>
<comment type="caution">
    <text evidence="4">The sequence shown here is derived from an EMBL/GenBank/DDBJ whole genome shotgun (WGS) entry which is preliminary data.</text>
</comment>
<dbReference type="CDD" id="cd04194">
    <property type="entry name" value="GT8_A4GalT_like"/>
    <property type="match status" value="1"/>
</dbReference>
<proteinExistence type="predicted"/>
<keyword evidence="1" id="KW-0328">Glycosyltransferase</keyword>
<dbReference type="Proteomes" id="UP000235346">
    <property type="component" value="Unassembled WGS sequence"/>
</dbReference>
<dbReference type="PANTHER" id="PTHR13778">
    <property type="entry name" value="GLYCOSYLTRANSFERASE 8 DOMAIN-CONTAINING PROTEIN"/>
    <property type="match status" value="1"/>
</dbReference>
<evidence type="ECO:0000256" key="1">
    <source>
        <dbReference type="ARBA" id="ARBA00022676"/>
    </source>
</evidence>
<protein>
    <recommendedName>
        <fullName evidence="6">Glycosyltransferase family 8 protein</fullName>
    </recommendedName>
</protein>
<keyword evidence="3" id="KW-0479">Metal-binding</keyword>
<evidence type="ECO:0008006" key="6">
    <source>
        <dbReference type="Google" id="ProtNLM"/>
    </source>
</evidence>
<accession>A0A2N7TME8</accession>
<dbReference type="PANTHER" id="PTHR13778:SF47">
    <property type="entry name" value="LIPOPOLYSACCHARIDE 1,3-GALACTOSYLTRANSFERASE"/>
    <property type="match status" value="1"/>
</dbReference>
<dbReference type="RefSeq" id="WP_102627992.1">
    <property type="nucleotide sequence ID" value="NZ_PDOH01000021.1"/>
</dbReference>
<keyword evidence="5" id="KW-1185">Reference proteome</keyword>
<gene>
    <name evidence="4" type="ORF">C1H66_11335</name>
</gene>
<dbReference type="InterPro" id="IPR002495">
    <property type="entry name" value="Glyco_trans_8"/>
</dbReference>
<name>A0A2N7TME8_9GAMM</name>
<evidence type="ECO:0000313" key="5">
    <source>
        <dbReference type="Proteomes" id="UP000235346"/>
    </source>
</evidence>
<dbReference type="InterPro" id="IPR029044">
    <property type="entry name" value="Nucleotide-diphossugar_trans"/>
</dbReference>
<dbReference type="OrthoDB" id="9807549at2"/>
<evidence type="ECO:0000313" key="4">
    <source>
        <dbReference type="EMBL" id="PMR69367.1"/>
    </source>
</evidence>